<dbReference type="Proteomes" id="UP000239872">
    <property type="component" value="Unassembled WGS sequence"/>
</dbReference>
<keyword evidence="3" id="KW-1185">Reference proteome</keyword>
<dbReference type="SMR" id="A0A2S7T2P0"/>
<evidence type="ECO:0000256" key="1">
    <source>
        <dbReference type="SAM" id="SignalP"/>
    </source>
</evidence>
<dbReference type="OrthoDB" id="1141916at2"/>
<evidence type="ECO:0000313" key="2">
    <source>
        <dbReference type="EMBL" id="PQJ13117.1"/>
    </source>
</evidence>
<dbReference type="AlphaFoldDB" id="A0A2S7T2P0"/>
<feature type="chain" id="PRO_5015642518" evidence="1">
    <location>
        <begin position="22"/>
        <end position="391"/>
    </location>
</feature>
<organism evidence="2 3">
    <name type="scientific">Flavipsychrobacter stenotrophus</name>
    <dbReference type="NCBI Taxonomy" id="2077091"/>
    <lineage>
        <taxon>Bacteria</taxon>
        <taxon>Pseudomonadati</taxon>
        <taxon>Bacteroidota</taxon>
        <taxon>Chitinophagia</taxon>
        <taxon>Chitinophagales</taxon>
        <taxon>Chitinophagaceae</taxon>
        <taxon>Flavipsychrobacter</taxon>
    </lineage>
</organism>
<gene>
    <name evidence="2" type="ORF">CJD36_005075</name>
</gene>
<comment type="caution">
    <text evidence="2">The sequence shown here is derived from an EMBL/GenBank/DDBJ whole genome shotgun (WGS) entry which is preliminary data.</text>
</comment>
<sequence>MNARRLIMVAYLCFTSLSAHAQKNPPPCPGTVWTNRVQRTVYLDTTIKHTMADTTLAEVLTKLVLNKNLTPYSTIDNRFTTKLSSEQILEKISSHADNANQQEDPVTGSTNTRVVMHEFNYNTIRAYRLVEEWQYNVDEGKIDIQILGIAPVVDVYGDEGNYRGSVGMYWLKYEDAKDAIAQFNTQHPKDNLNKLIWRSYCNGDAVPFNNGNIQTGVTSRTVVMPDTTDYYYHRKLVLYNDRLLSQSLIDGARSGGIRIYDTNTRSYLIPLNKLVVDTTTYVKPDSIDLDTETGIRSWKVIIREFKYEWVTNYQLQQEVVFNTSTGAISLLLKGITPKRDYYDDAENFIGRKSMFSFKYADIKNIINRYTMQHPLCNLPLELWRGYFTERE</sequence>
<evidence type="ECO:0000313" key="3">
    <source>
        <dbReference type="Proteomes" id="UP000239872"/>
    </source>
</evidence>
<feature type="signal peptide" evidence="1">
    <location>
        <begin position="1"/>
        <end position="21"/>
    </location>
</feature>
<dbReference type="RefSeq" id="WP_105038001.1">
    <property type="nucleotide sequence ID" value="NZ_PPSL01000001.1"/>
</dbReference>
<proteinExistence type="predicted"/>
<dbReference type="EMBL" id="PPSL01000001">
    <property type="protein sequence ID" value="PQJ13117.1"/>
    <property type="molecule type" value="Genomic_DNA"/>
</dbReference>
<reference evidence="2 3" key="1">
    <citation type="submission" date="2018-01" db="EMBL/GenBank/DDBJ databases">
        <title>A novel member of the phylum Bacteroidetes isolated from glacier ice.</title>
        <authorList>
            <person name="Liu Q."/>
            <person name="Xin Y.-H."/>
        </authorList>
    </citation>
    <scope>NUCLEOTIDE SEQUENCE [LARGE SCALE GENOMIC DNA]</scope>
    <source>
        <strain evidence="2 3">RB1R16</strain>
    </source>
</reference>
<keyword evidence="1" id="KW-0732">Signal</keyword>
<protein>
    <submittedName>
        <fullName evidence="2">Uncharacterized protein</fullName>
    </submittedName>
</protein>
<accession>A0A2S7T2P0</accession>
<dbReference type="InterPro" id="IPR019847">
    <property type="entry name" value="Gliding_motility_assoc_GldN"/>
</dbReference>
<name>A0A2S7T2P0_9BACT</name>
<dbReference type="Pfam" id="PF19841">
    <property type="entry name" value="GldN"/>
    <property type="match status" value="2"/>
</dbReference>